<evidence type="ECO:0000313" key="2">
    <source>
        <dbReference type="Proteomes" id="UP000662572"/>
    </source>
</evidence>
<dbReference type="EMBL" id="BMZB01000001">
    <property type="protein sequence ID" value="GGZ23754.1"/>
    <property type="molecule type" value="Genomic_DNA"/>
</dbReference>
<keyword evidence="2" id="KW-1185">Reference proteome</keyword>
<comment type="caution">
    <text evidence="1">The sequence shown here is derived from an EMBL/GenBank/DDBJ whole genome shotgun (WGS) entry which is preliminary data.</text>
</comment>
<protein>
    <submittedName>
        <fullName evidence="1">Uncharacterized protein</fullName>
    </submittedName>
</protein>
<evidence type="ECO:0000313" key="1">
    <source>
        <dbReference type="EMBL" id="GGZ23754.1"/>
    </source>
</evidence>
<name>A0A918PUU5_9CAUL</name>
<gene>
    <name evidence="1" type="ORF">GCM10011273_06020</name>
</gene>
<dbReference type="RefSeq" id="WP_189484873.1">
    <property type="nucleotide sequence ID" value="NZ_BMZB01000001.1"/>
</dbReference>
<dbReference type="AlphaFoldDB" id="A0A918PUU5"/>
<reference evidence="1" key="2">
    <citation type="submission" date="2020-09" db="EMBL/GenBank/DDBJ databases">
        <authorList>
            <person name="Sun Q."/>
            <person name="Kim S."/>
        </authorList>
    </citation>
    <scope>NUCLEOTIDE SEQUENCE</scope>
    <source>
        <strain evidence="1">KCTC 32296</strain>
    </source>
</reference>
<accession>A0A918PUU5</accession>
<organism evidence="1 2">
    <name type="scientific">Asticcacaulis endophyticus</name>
    <dbReference type="NCBI Taxonomy" id="1395890"/>
    <lineage>
        <taxon>Bacteria</taxon>
        <taxon>Pseudomonadati</taxon>
        <taxon>Pseudomonadota</taxon>
        <taxon>Alphaproteobacteria</taxon>
        <taxon>Caulobacterales</taxon>
        <taxon>Caulobacteraceae</taxon>
        <taxon>Asticcacaulis</taxon>
    </lineage>
</organism>
<proteinExistence type="predicted"/>
<sequence length="78" mass="8954">MQEQAVTFSISGDEALIMFEALSSYYENASDSCQQTPEYRVASRLIAILEKQLVTPFDPAYRDHLNTARQRVLLRDIQ</sequence>
<dbReference type="Proteomes" id="UP000662572">
    <property type="component" value="Unassembled WGS sequence"/>
</dbReference>
<reference evidence="1" key="1">
    <citation type="journal article" date="2014" name="Int. J. Syst. Evol. Microbiol.">
        <title>Complete genome sequence of Corynebacterium casei LMG S-19264T (=DSM 44701T), isolated from a smear-ripened cheese.</title>
        <authorList>
            <consortium name="US DOE Joint Genome Institute (JGI-PGF)"/>
            <person name="Walter F."/>
            <person name="Albersmeier A."/>
            <person name="Kalinowski J."/>
            <person name="Ruckert C."/>
        </authorList>
    </citation>
    <scope>NUCLEOTIDE SEQUENCE</scope>
    <source>
        <strain evidence="1">KCTC 32296</strain>
    </source>
</reference>